<dbReference type="Proteomes" id="UP000014316">
    <property type="component" value="Unassembled WGS sequence"/>
</dbReference>
<evidence type="ECO:0000313" key="6">
    <source>
        <dbReference type="EMBL" id="EPC56064.1"/>
    </source>
</evidence>
<accession>A0A829GI15</accession>
<dbReference type="GO" id="GO:0005524">
    <property type="term" value="F:ATP binding"/>
    <property type="evidence" value="ECO:0007669"/>
    <property type="project" value="InterPro"/>
</dbReference>
<keyword evidence="2 5" id="KW-0812">Transmembrane</keyword>
<evidence type="ECO:0000256" key="1">
    <source>
        <dbReference type="ARBA" id="ARBA00004651"/>
    </source>
</evidence>
<protein>
    <submittedName>
        <fullName evidence="6">Uncharacterized protein</fullName>
    </submittedName>
</protein>
<proteinExistence type="predicted"/>
<reference evidence="6 7" key="1">
    <citation type="journal article" date="2013" name="PLoS ONE">
        <title>Lactobacillus paracasei comparative genomics: towards species pan-genome definition and exploitation of diversity.</title>
        <authorList>
            <person name="Smokvina T."/>
            <person name="Wels M."/>
            <person name="Polka J."/>
            <person name="Chervaux C."/>
            <person name="Brisse S."/>
            <person name="Boekhorst J."/>
            <person name="van Hylckama Vlieg J.E."/>
            <person name="Siezen R.J."/>
        </authorList>
    </citation>
    <scope>NUCLEOTIDE SEQUENCE [LARGE SCALE GENOMIC DNA]</scope>
    <source>
        <strain evidence="6 7">Lpp123</strain>
    </source>
</reference>
<gene>
    <name evidence="6" type="ORF">Lpp123_05553</name>
</gene>
<evidence type="ECO:0000256" key="3">
    <source>
        <dbReference type="ARBA" id="ARBA00022989"/>
    </source>
</evidence>
<dbReference type="GO" id="GO:0005886">
    <property type="term" value="C:plasma membrane"/>
    <property type="evidence" value="ECO:0007669"/>
    <property type="project" value="UniProtKB-SubCell"/>
</dbReference>
<feature type="transmembrane region" description="Helical" evidence="5">
    <location>
        <begin position="12"/>
        <end position="36"/>
    </location>
</feature>
<evidence type="ECO:0000256" key="2">
    <source>
        <dbReference type="ARBA" id="ARBA00022692"/>
    </source>
</evidence>
<comment type="caution">
    <text evidence="6">The sequence shown here is derived from an EMBL/GenBank/DDBJ whole genome shotgun (WGS) entry which is preliminary data.</text>
</comment>
<dbReference type="EMBL" id="ANJW01000318">
    <property type="protein sequence ID" value="EPC56064.1"/>
    <property type="molecule type" value="Genomic_DNA"/>
</dbReference>
<sequence>MQTILRITSIRYRWLLGLLTLRVLIDGFNVLISMLIQLGLTVALSGQVNLLVAIFAGMLAAAVVYTGIYFLSGVVTERLKRRVSGDIATALMANFLQDDATQVPDNGTATNLIVTDTRA</sequence>
<keyword evidence="3 5" id="KW-1133">Transmembrane helix</keyword>
<keyword evidence="4 5" id="KW-0472">Membrane</keyword>
<feature type="non-terminal residue" evidence="6">
    <location>
        <position position="119"/>
    </location>
</feature>
<organism evidence="6 7">
    <name type="scientific">Lacticaseibacillus paracasei subsp. paracasei Lpp123</name>
    <dbReference type="NCBI Taxonomy" id="1256201"/>
    <lineage>
        <taxon>Bacteria</taxon>
        <taxon>Bacillati</taxon>
        <taxon>Bacillota</taxon>
        <taxon>Bacilli</taxon>
        <taxon>Lactobacillales</taxon>
        <taxon>Lactobacillaceae</taxon>
        <taxon>Lacticaseibacillus</taxon>
    </lineage>
</organism>
<evidence type="ECO:0000256" key="4">
    <source>
        <dbReference type="ARBA" id="ARBA00023136"/>
    </source>
</evidence>
<evidence type="ECO:0000313" key="7">
    <source>
        <dbReference type="Proteomes" id="UP000014316"/>
    </source>
</evidence>
<dbReference type="InterPro" id="IPR036640">
    <property type="entry name" value="ABC1_TM_sf"/>
</dbReference>
<evidence type="ECO:0000256" key="5">
    <source>
        <dbReference type="SAM" id="Phobius"/>
    </source>
</evidence>
<comment type="subcellular location">
    <subcellularLocation>
        <location evidence="1">Cell membrane</location>
        <topology evidence="1">Multi-pass membrane protein</topology>
    </subcellularLocation>
</comment>
<feature type="transmembrane region" description="Helical" evidence="5">
    <location>
        <begin position="48"/>
        <end position="72"/>
    </location>
</feature>
<name>A0A829GI15_LACPA</name>
<dbReference type="SUPFAM" id="SSF90123">
    <property type="entry name" value="ABC transporter transmembrane region"/>
    <property type="match status" value="1"/>
</dbReference>
<dbReference type="AlphaFoldDB" id="A0A829GI15"/>